<reference evidence="2" key="2">
    <citation type="submission" date="2025-08" db="UniProtKB">
        <authorList>
            <consortium name="Ensembl"/>
        </authorList>
    </citation>
    <scope>IDENTIFICATION</scope>
</reference>
<keyword evidence="1" id="KW-0812">Transmembrane</keyword>
<accession>A0A8C9UXG5</accession>
<feature type="transmembrane region" description="Helical" evidence="1">
    <location>
        <begin position="23"/>
        <end position="45"/>
    </location>
</feature>
<evidence type="ECO:0000313" key="2">
    <source>
        <dbReference type="Ensembl" id="ENSSFOP00015002719.2"/>
    </source>
</evidence>
<reference evidence="2 3" key="1">
    <citation type="submission" date="2019-04" db="EMBL/GenBank/DDBJ databases">
        <authorList>
            <consortium name="Wellcome Sanger Institute Data Sharing"/>
        </authorList>
    </citation>
    <scope>NUCLEOTIDE SEQUENCE [LARGE SCALE GENOMIC DNA]</scope>
</reference>
<keyword evidence="3" id="KW-1185">Reference proteome</keyword>
<dbReference type="Ensembl" id="ENSSFOT00015002764.2">
    <property type="protein sequence ID" value="ENSSFOP00015002719.2"/>
    <property type="gene ID" value="ENSSFOG00015001811.2"/>
</dbReference>
<dbReference type="GeneTree" id="ENSGT01120000277871"/>
<dbReference type="Gene3D" id="3.30.420.10">
    <property type="entry name" value="Ribonuclease H-like superfamily/Ribonuclease H"/>
    <property type="match status" value="1"/>
</dbReference>
<dbReference type="AlphaFoldDB" id="A0A8C9UXG5"/>
<name>A0A8C9UXG5_SCLFO</name>
<keyword evidence="1" id="KW-0472">Membrane</keyword>
<reference evidence="2" key="3">
    <citation type="submission" date="2025-09" db="UniProtKB">
        <authorList>
            <consortium name="Ensembl"/>
        </authorList>
    </citation>
    <scope>IDENTIFICATION</scope>
</reference>
<proteinExistence type="predicted"/>
<dbReference type="GO" id="GO:0003676">
    <property type="term" value="F:nucleic acid binding"/>
    <property type="evidence" value="ECO:0007669"/>
    <property type="project" value="InterPro"/>
</dbReference>
<dbReference type="InterPro" id="IPR036397">
    <property type="entry name" value="RNaseH_sf"/>
</dbReference>
<evidence type="ECO:0000313" key="3">
    <source>
        <dbReference type="Proteomes" id="UP000694397"/>
    </source>
</evidence>
<keyword evidence="1" id="KW-1133">Transmembrane helix</keyword>
<sequence length="83" mass="9720">IFMDYIWRMPKEVTNPQSLSRQVWGSVMIWAAISWESLGLMIALYGRTMANEYKAILQDRVYCLVQTLFPRDVPIFQSPHAHC</sequence>
<dbReference type="Proteomes" id="UP000694397">
    <property type="component" value="Chromosome 10"/>
</dbReference>
<protein>
    <submittedName>
        <fullName evidence="2">Uncharacterized protein</fullName>
    </submittedName>
</protein>
<evidence type="ECO:0000256" key="1">
    <source>
        <dbReference type="SAM" id="Phobius"/>
    </source>
</evidence>
<organism evidence="2 3">
    <name type="scientific">Scleropages formosus</name>
    <name type="common">Asian bonytongue</name>
    <name type="synonym">Osteoglossum formosum</name>
    <dbReference type="NCBI Taxonomy" id="113540"/>
    <lineage>
        <taxon>Eukaryota</taxon>
        <taxon>Metazoa</taxon>
        <taxon>Chordata</taxon>
        <taxon>Craniata</taxon>
        <taxon>Vertebrata</taxon>
        <taxon>Euteleostomi</taxon>
        <taxon>Actinopterygii</taxon>
        <taxon>Neopterygii</taxon>
        <taxon>Teleostei</taxon>
        <taxon>Osteoglossocephala</taxon>
        <taxon>Osteoglossomorpha</taxon>
        <taxon>Osteoglossiformes</taxon>
        <taxon>Osteoglossidae</taxon>
        <taxon>Scleropages</taxon>
    </lineage>
</organism>